<organism evidence="1 2">
    <name type="scientific">Mycolicibacterium brisbanense</name>
    <dbReference type="NCBI Taxonomy" id="146020"/>
    <lineage>
        <taxon>Bacteria</taxon>
        <taxon>Bacillati</taxon>
        <taxon>Actinomycetota</taxon>
        <taxon>Actinomycetes</taxon>
        <taxon>Mycobacteriales</taxon>
        <taxon>Mycobacteriaceae</taxon>
        <taxon>Mycolicibacterium</taxon>
    </lineage>
</organism>
<protein>
    <submittedName>
        <fullName evidence="1">Uncharacterized protein</fullName>
    </submittedName>
</protein>
<dbReference type="AlphaFoldDB" id="A0A117I854"/>
<comment type="caution">
    <text evidence="1">The sequence shown here is derived from an EMBL/GenBank/DDBJ whole genome shotgun (WGS) entry which is preliminary data.</text>
</comment>
<keyword evidence="2" id="KW-1185">Reference proteome</keyword>
<name>A0A117I854_9MYCO</name>
<reference evidence="2" key="2">
    <citation type="submission" date="2016-02" db="EMBL/GenBank/DDBJ databases">
        <title>Draft genome sequence of five rapidly growing Mycobacterium species.</title>
        <authorList>
            <person name="Katahira K."/>
            <person name="Gotou Y."/>
            <person name="Iida K."/>
            <person name="Ogura Y."/>
            <person name="Hayashi T."/>
        </authorList>
    </citation>
    <scope>NUCLEOTIDE SEQUENCE [LARGE SCALE GENOMIC DNA]</scope>
    <source>
        <strain evidence="2">JCM15654</strain>
    </source>
</reference>
<evidence type="ECO:0000313" key="1">
    <source>
        <dbReference type="EMBL" id="GAS92685.1"/>
    </source>
</evidence>
<gene>
    <name evidence="1" type="ORF">RMCB_6781</name>
</gene>
<proteinExistence type="predicted"/>
<reference evidence="2" key="1">
    <citation type="journal article" date="2016" name="Genome Announc.">
        <title>Draft Genome Sequences of Five Rapidly Growing Mycobacterium Species, M. thermoresistibile, M. fortuitum subsp. acetamidolyticum, M. canariasense, M. brisbanense, and M. novocastrense.</title>
        <authorList>
            <person name="Katahira K."/>
            <person name="Ogura Y."/>
            <person name="Gotoh Y."/>
            <person name="Hayashi T."/>
        </authorList>
    </citation>
    <scope>NUCLEOTIDE SEQUENCE [LARGE SCALE GENOMIC DNA]</scope>
    <source>
        <strain evidence="2">JCM15654</strain>
    </source>
</reference>
<accession>A0A117I854</accession>
<dbReference type="OrthoDB" id="4736693at2"/>
<dbReference type="Proteomes" id="UP000069620">
    <property type="component" value="Unassembled WGS sequence"/>
</dbReference>
<evidence type="ECO:0000313" key="2">
    <source>
        <dbReference type="Proteomes" id="UP000069620"/>
    </source>
</evidence>
<dbReference type="EMBL" id="BCSX01000056">
    <property type="protein sequence ID" value="GAS92685.1"/>
    <property type="molecule type" value="Genomic_DNA"/>
</dbReference>
<dbReference type="RefSeq" id="WP_062832239.1">
    <property type="nucleotide sequence ID" value="NZ_BCSX01000056.1"/>
</dbReference>
<sequence>MTPFLDLTGFQALWDGPPLNTQQQALVGLLLSVASNWIYENGPSGQNLSNSDPAAQLVTYEVVANTLRFQKYGPLKDFSSTTAHRTESGSLDNPATALDFTDRHKVLLGIPVSALPMSSCVPDDFEAPDYAAGWTTGWSFPSTWNYGAP</sequence>
<dbReference type="STRING" id="146020.RMCB_6781"/>